<organism evidence="1 2">
    <name type="scientific">Armadillidium nasatum</name>
    <dbReference type="NCBI Taxonomy" id="96803"/>
    <lineage>
        <taxon>Eukaryota</taxon>
        <taxon>Metazoa</taxon>
        <taxon>Ecdysozoa</taxon>
        <taxon>Arthropoda</taxon>
        <taxon>Crustacea</taxon>
        <taxon>Multicrustacea</taxon>
        <taxon>Malacostraca</taxon>
        <taxon>Eumalacostraca</taxon>
        <taxon>Peracarida</taxon>
        <taxon>Isopoda</taxon>
        <taxon>Oniscidea</taxon>
        <taxon>Crinocheta</taxon>
        <taxon>Armadillidiidae</taxon>
        <taxon>Armadillidium</taxon>
    </lineage>
</organism>
<sequence length="68" mass="7766">MLVTEYALKRIKDGFKESKDVTDEKKLLALRNSALENLQVIKRQVVIGEMYSAAPLVIEKKETNENKS</sequence>
<keyword evidence="2" id="KW-1185">Reference proteome</keyword>
<name>A0A5N5T7U9_9CRUS</name>
<dbReference type="EMBL" id="SEYY01008152">
    <property type="protein sequence ID" value="KAB7502249.1"/>
    <property type="molecule type" value="Genomic_DNA"/>
</dbReference>
<dbReference type="AlphaFoldDB" id="A0A5N5T7U9"/>
<dbReference type="GO" id="GO:0005739">
    <property type="term" value="C:mitochondrion"/>
    <property type="evidence" value="ECO:0007669"/>
    <property type="project" value="TreeGrafter"/>
</dbReference>
<dbReference type="Proteomes" id="UP000326759">
    <property type="component" value="Unassembled WGS sequence"/>
</dbReference>
<evidence type="ECO:0000313" key="2">
    <source>
        <dbReference type="Proteomes" id="UP000326759"/>
    </source>
</evidence>
<proteinExistence type="predicted"/>
<dbReference type="GO" id="GO:0016226">
    <property type="term" value="P:iron-sulfur cluster assembly"/>
    <property type="evidence" value="ECO:0007669"/>
    <property type="project" value="TreeGrafter"/>
</dbReference>
<comment type="caution">
    <text evidence="1">The sequence shown here is derived from an EMBL/GenBank/DDBJ whole genome shotgun (WGS) entry which is preliminary data.</text>
</comment>
<dbReference type="PANTHER" id="PTHR13166:SF7">
    <property type="entry name" value="LYR MOTIF-CONTAINING PROTEIN 4"/>
    <property type="match status" value="1"/>
</dbReference>
<evidence type="ECO:0000313" key="1">
    <source>
        <dbReference type="EMBL" id="KAB7502249.1"/>
    </source>
</evidence>
<reference evidence="1 2" key="1">
    <citation type="journal article" date="2019" name="PLoS Biol.">
        <title>Sex chromosomes control vertical transmission of feminizing Wolbachia symbionts in an isopod.</title>
        <authorList>
            <person name="Becking T."/>
            <person name="Chebbi M.A."/>
            <person name="Giraud I."/>
            <person name="Moumen B."/>
            <person name="Laverre T."/>
            <person name="Caubet Y."/>
            <person name="Peccoud J."/>
            <person name="Gilbert C."/>
            <person name="Cordaux R."/>
        </authorList>
    </citation>
    <scope>NUCLEOTIDE SEQUENCE [LARGE SCALE GENOMIC DNA]</scope>
    <source>
        <strain evidence="1">ANa2</strain>
        <tissue evidence="1">Whole body excluding digestive tract and cuticle</tissue>
    </source>
</reference>
<dbReference type="OrthoDB" id="275715at2759"/>
<gene>
    <name evidence="1" type="primary">lyrm4</name>
    <name evidence="1" type="ORF">Anas_12053</name>
</gene>
<protein>
    <submittedName>
        <fullName evidence="1">LYR motif-containing protein 4</fullName>
    </submittedName>
</protein>
<dbReference type="PANTHER" id="PTHR13166">
    <property type="entry name" value="PROTEIN C6ORF149"/>
    <property type="match status" value="1"/>
</dbReference>
<accession>A0A5N5T7U9</accession>
<dbReference type="InterPro" id="IPR051522">
    <property type="entry name" value="ISC_assembly_LYR"/>
</dbReference>
<dbReference type="GO" id="GO:1990221">
    <property type="term" value="C:L-cysteine desulfurase complex"/>
    <property type="evidence" value="ECO:0007669"/>
    <property type="project" value="TreeGrafter"/>
</dbReference>